<sequence length="110" mass="12348">MFCYQLEDTKCSSHVILFLSVVRKVTKNRTNVKQRTSEIKRINLASKSSTGQSSIATSPRVEPGWRVAESPQDSIHNTTSQGTSQSQVHTFQLILTIEQCSQIQLFIHIG</sequence>
<protein>
    <submittedName>
        <fullName evidence="1">Uncharacterized protein</fullName>
    </submittedName>
</protein>
<dbReference type="EMBL" id="JAHRIN010036803">
    <property type="protein sequence ID" value="MEQ2204572.1"/>
    <property type="molecule type" value="Genomic_DNA"/>
</dbReference>
<reference evidence="1 2" key="1">
    <citation type="submission" date="2021-06" db="EMBL/GenBank/DDBJ databases">
        <authorList>
            <person name="Palmer J.M."/>
        </authorList>
    </citation>
    <scope>NUCLEOTIDE SEQUENCE [LARGE SCALE GENOMIC DNA]</scope>
    <source>
        <strain evidence="1 2">XC_2019</strain>
        <tissue evidence="1">Muscle</tissue>
    </source>
</reference>
<name>A0ABV0R8Y1_9TELE</name>
<proteinExistence type="predicted"/>
<evidence type="ECO:0000313" key="2">
    <source>
        <dbReference type="Proteomes" id="UP001434883"/>
    </source>
</evidence>
<keyword evidence="2" id="KW-1185">Reference proteome</keyword>
<gene>
    <name evidence="1" type="ORF">XENOCAPTIV_015426</name>
</gene>
<dbReference type="Proteomes" id="UP001434883">
    <property type="component" value="Unassembled WGS sequence"/>
</dbReference>
<comment type="caution">
    <text evidence="1">The sequence shown here is derived from an EMBL/GenBank/DDBJ whole genome shotgun (WGS) entry which is preliminary data.</text>
</comment>
<organism evidence="1 2">
    <name type="scientific">Xenoophorus captivus</name>
    <dbReference type="NCBI Taxonomy" id="1517983"/>
    <lineage>
        <taxon>Eukaryota</taxon>
        <taxon>Metazoa</taxon>
        <taxon>Chordata</taxon>
        <taxon>Craniata</taxon>
        <taxon>Vertebrata</taxon>
        <taxon>Euteleostomi</taxon>
        <taxon>Actinopterygii</taxon>
        <taxon>Neopterygii</taxon>
        <taxon>Teleostei</taxon>
        <taxon>Neoteleostei</taxon>
        <taxon>Acanthomorphata</taxon>
        <taxon>Ovalentaria</taxon>
        <taxon>Atherinomorphae</taxon>
        <taxon>Cyprinodontiformes</taxon>
        <taxon>Goodeidae</taxon>
        <taxon>Xenoophorus</taxon>
    </lineage>
</organism>
<accession>A0ABV0R8Y1</accession>
<evidence type="ECO:0000313" key="1">
    <source>
        <dbReference type="EMBL" id="MEQ2204572.1"/>
    </source>
</evidence>